<dbReference type="OrthoDB" id="5459937at2"/>
<reference evidence="2 3" key="1">
    <citation type="submission" date="2019-02" db="EMBL/GenBank/DDBJ databases">
        <title>Genomic Encyclopedia of Type Strains, Phase IV (KMG-IV): sequencing the most valuable type-strain genomes for metagenomic binning, comparative biology and taxonomic classification.</title>
        <authorList>
            <person name="Goeker M."/>
        </authorList>
    </citation>
    <scope>NUCLEOTIDE SEQUENCE [LARGE SCALE GENOMIC DNA]</scope>
    <source>
        <strain evidence="2 3">DSM 19570</strain>
    </source>
</reference>
<dbReference type="RefSeq" id="WP_130433646.1">
    <property type="nucleotide sequence ID" value="NZ_SHKP01000007.1"/>
</dbReference>
<dbReference type="InterPro" id="IPR000182">
    <property type="entry name" value="GNAT_dom"/>
</dbReference>
<dbReference type="PANTHER" id="PTHR43072">
    <property type="entry name" value="N-ACETYLTRANSFERASE"/>
    <property type="match status" value="1"/>
</dbReference>
<dbReference type="Proteomes" id="UP000293671">
    <property type="component" value="Unassembled WGS sequence"/>
</dbReference>
<dbReference type="AlphaFoldDB" id="A0A4Q7VGZ2"/>
<feature type="domain" description="N-acetyltransferase" evidence="1">
    <location>
        <begin position="14"/>
        <end position="177"/>
    </location>
</feature>
<gene>
    <name evidence="2" type="ORF">EV670_3077</name>
</gene>
<dbReference type="CDD" id="cd04301">
    <property type="entry name" value="NAT_SF"/>
    <property type="match status" value="1"/>
</dbReference>
<sequence>MSDHAPRAGNAPRLLVRASHAEDLDAITAIYAWNAEHGTGTFELEGPPRDEMARRRDDVLAKDLPWLVAERDGEVLGYAYANHFRPRLAYRFALEDSIYLAPQAQGQGLGRLLLAELVAQCTARGARQMLAVIGDSANAASIGLHRAQGFTEVGTLRAAGWKFERWLDVVLMQRALGPGDASAPG</sequence>
<dbReference type="Pfam" id="PF00583">
    <property type="entry name" value="Acetyltransf_1"/>
    <property type="match status" value="1"/>
</dbReference>
<evidence type="ECO:0000313" key="2">
    <source>
        <dbReference type="EMBL" id="RZT95323.1"/>
    </source>
</evidence>
<comment type="caution">
    <text evidence="2">The sequence shown here is derived from an EMBL/GenBank/DDBJ whole genome shotgun (WGS) entry which is preliminary data.</text>
</comment>
<dbReference type="EMBL" id="SHKP01000007">
    <property type="protein sequence ID" value="RZT95323.1"/>
    <property type="molecule type" value="Genomic_DNA"/>
</dbReference>
<evidence type="ECO:0000259" key="1">
    <source>
        <dbReference type="PROSITE" id="PS51186"/>
    </source>
</evidence>
<dbReference type="PROSITE" id="PS51186">
    <property type="entry name" value="GNAT"/>
    <property type="match status" value="1"/>
</dbReference>
<dbReference type="PANTHER" id="PTHR43072:SF8">
    <property type="entry name" value="ACYLTRANSFERASE FABY-RELATED"/>
    <property type="match status" value="1"/>
</dbReference>
<dbReference type="GO" id="GO:0016747">
    <property type="term" value="F:acyltransferase activity, transferring groups other than amino-acyl groups"/>
    <property type="evidence" value="ECO:0007669"/>
    <property type="project" value="InterPro"/>
</dbReference>
<proteinExistence type="predicted"/>
<organism evidence="2 3">
    <name type="scientific">Rivibacter subsaxonicus</name>
    <dbReference type="NCBI Taxonomy" id="457575"/>
    <lineage>
        <taxon>Bacteria</taxon>
        <taxon>Pseudomonadati</taxon>
        <taxon>Pseudomonadota</taxon>
        <taxon>Betaproteobacteria</taxon>
        <taxon>Burkholderiales</taxon>
        <taxon>Rivibacter</taxon>
    </lineage>
</organism>
<protein>
    <submittedName>
        <fullName evidence="2">Phosphinothricin acetyltransferase</fullName>
    </submittedName>
</protein>
<dbReference type="Gene3D" id="3.40.630.30">
    <property type="match status" value="1"/>
</dbReference>
<dbReference type="InterPro" id="IPR016181">
    <property type="entry name" value="Acyl_CoA_acyltransferase"/>
</dbReference>
<name>A0A4Q7VGZ2_9BURK</name>
<evidence type="ECO:0000313" key="3">
    <source>
        <dbReference type="Proteomes" id="UP000293671"/>
    </source>
</evidence>
<accession>A0A4Q7VGZ2</accession>
<keyword evidence="3" id="KW-1185">Reference proteome</keyword>
<dbReference type="SUPFAM" id="SSF55729">
    <property type="entry name" value="Acyl-CoA N-acyltransferases (Nat)"/>
    <property type="match status" value="1"/>
</dbReference>
<keyword evidence="2" id="KW-0808">Transferase</keyword>